<feature type="non-terminal residue" evidence="7">
    <location>
        <position position="1"/>
    </location>
</feature>
<comment type="caution">
    <text evidence="7">The sequence shown here is derived from an EMBL/GenBank/DDBJ whole genome shotgun (WGS) entry which is preliminary data.</text>
</comment>
<accession>A0A1Y2BEY0</accession>
<comment type="subcellular location">
    <subcellularLocation>
        <location evidence="1">Membrane</location>
        <topology evidence="1">Single-pass membrane protein</topology>
    </subcellularLocation>
</comment>
<dbReference type="GO" id="GO:0071944">
    <property type="term" value="C:cell periphery"/>
    <property type="evidence" value="ECO:0007669"/>
    <property type="project" value="UniProtKB-ARBA"/>
</dbReference>
<feature type="transmembrane region" description="Helical" evidence="6">
    <location>
        <begin position="153"/>
        <end position="174"/>
    </location>
</feature>
<feature type="compositionally biased region" description="Low complexity" evidence="5">
    <location>
        <begin position="309"/>
        <end position="320"/>
    </location>
</feature>
<feature type="region of interest" description="Disordered" evidence="5">
    <location>
        <begin position="298"/>
        <end position="320"/>
    </location>
</feature>
<proteinExistence type="predicted"/>
<evidence type="ECO:0000256" key="2">
    <source>
        <dbReference type="ARBA" id="ARBA00022692"/>
    </source>
</evidence>
<dbReference type="GO" id="GO:0016020">
    <property type="term" value="C:membrane"/>
    <property type="evidence" value="ECO:0007669"/>
    <property type="project" value="UniProtKB-SubCell"/>
</dbReference>
<dbReference type="Proteomes" id="UP000193642">
    <property type="component" value="Unassembled WGS sequence"/>
</dbReference>
<keyword evidence="2 6" id="KW-0812">Transmembrane</keyword>
<evidence type="ECO:0008006" key="9">
    <source>
        <dbReference type="Google" id="ProtNLM"/>
    </source>
</evidence>
<feature type="region of interest" description="Disordered" evidence="5">
    <location>
        <begin position="187"/>
        <end position="207"/>
    </location>
</feature>
<evidence type="ECO:0000313" key="8">
    <source>
        <dbReference type="Proteomes" id="UP000193642"/>
    </source>
</evidence>
<keyword evidence="4 6" id="KW-0472">Membrane</keyword>
<dbReference type="InterPro" id="IPR051694">
    <property type="entry name" value="Immunoregulatory_rcpt-like"/>
</dbReference>
<gene>
    <name evidence="7" type="ORF">BCR33DRAFT_723240</name>
</gene>
<evidence type="ECO:0000256" key="6">
    <source>
        <dbReference type="SAM" id="Phobius"/>
    </source>
</evidence>
<organism evidence="7 8">
    <name type="scientific">Rhizoclosmatium globosum</name>
    <dbReference type="NCBI Taxonomy" id="329046"/>
    <lineage>
        <taxon>Eukaryota</taxon>
        <taxon>Fungi</taxon>
        <taxon>Fungi incertae sedis</taxon>
        <taxon>Chytridiomycota</taxon>
        <taxon>Chytridiomycota incertae sedis</taxon>
        <taxon>Chytridiomycetes</taxon>
        <taxon>Chytridiales</taxon>
        <taxon>Chytriomycetaceae</taxon>
        <taxon>Rhizoclosmatium</taxon>
    </lineage>
</organism>
<dbReference type="EMBL" id="MCGO01000068">
    <property type="protein sequence ID" value="ORY33266.1"/>
    <property type="molecule type" value="Genomic_DNA"/>
</dbReference>
<evidence type="ECO:0000256" key="1">
    <source>
        <dbReference type="ARBA" id="ARBA00004167"/>
    </source>
</evidence>
<dbReference type="AlphaFoldDB" id="A0A1Y2BEY0"/>
<keyword evidence="8" id="KW-1185">Reference proteome</keyword>
<name>A0A1Y2BEY0_9FUNG</name>
<keyword evidence="3 6" id="KW-1133">Transmembrane helix</keyword>
<evidence type="ECO:0000256" key="3">
    <source>
        <dbReference type="ARBA" id="ARBA00022989"/>
    </source>
</evidence>
<evidence type="ECO:0000256" key="5">
    <source>
        <dbReference type="SAM" id="MobiDB-lite"/>
    </source>
</evidence>
<protein>
    <recommendedName>
        <fullName evidence="9">Mid2 domain-containing protein</fullName>
    </recommendedName>
</protein>
<reference evidence="7 8" key="1">
    <citation type="submission" date="2016-07" db="EMBL/GenBank/DDBJ databases">
        <title>Pervasive Adenine N6-methylation of Active Genes in Fungi.</title>
        <authorList>
            <consortium name="DOE Joint Genome Institute"/>
            <person name="Mondo S.J."/>
            <person name="Dannebaum R.O."/>
            <person name="Kuo R.C."/>
            <person name="Labutti K."/>
            <person name="Haridas S."/>
            <person name="Kuo A."/>
            <person name="Salamov A."/>
            <person name="Ahrendt S.R."/>
            <person name="Lipzen A."/>
            <person name="Sullivan W."/>
            <person name="Andreopoulos W.B."/>
            <person name="Clum A."/>
            <person name="Lindquist E."/>
            <person name="Daum C."/>
            <person name="Ramamoorthy G.K."/>
            <person name="Gryganskyi A."/>
            <person name="Culley D."/>
            <person name="Magnuson J.K."/>
            <person name="James T.Y."/>
            <person name="O'Malley M.A."/>
            <person name="Stajich J.E."/>
            <person name="Spatafora J.W."/>
            <person name="Visel A."/>
            <person name="Grigoriev I.V."/>
        </authorList>
    </citation>
    <scope>NUCLEOTIDE SEQUENCE [LARGE SCALE GENOMIC DNA]</scope>
    <source>
        <strain evidence="7 8">JEL800</strain>
    </source>
</reference>
<dbReference type="PANTHER" id="PTHR15549">
    <property type="entry name" value="PAIRED IMMUNOGLOBULIN-LIKE TYPE 2 RECEPTOR"/>
    <property type="match status" value="1"/>
</dbReference>
<sequence>CCTATLYLTSGYLSGVSSRDDTIVVEFDYSDTATMLCQTTGSLDKSPCPLSMFSLRSCASVSCTGPAPAVDGSSTESMAASISSDLITSDLFTFAGSGGGGSPGGANTPDLPAKTRTTTTAAGISTATIDATATVSTTASTPADNSSGSNTTLIGVGVGVGVAIIMAIGILCFFRRSVSKERMNRADFGPEGSKPMTAAPLPKNPAFNSSAPVKLDELERAERAAKDAPSARMPLFVPQQPVQQQQQPVYVAQYVPVPVVVAPQQPTQYPGYYDEQGQYHYFTQEQLAAQYAQAQVQQGLEVHPHPEAQQYQRQPRPVQQ</sequence>
<evidence type="ECO:0000313" key="7">
    <source>
        <dbReference type="EMBL" id="ORY33266.1"/>
    </source>
</evidence>
<evidence type="ECO:0000256" key="4">
    <source>
        <dbReference type="ARBA" id="ARBA00023136"/>
    </source>
</evidence>